<gene>
    <name evidence="1" type="ORF">GFD30_21940</name>
</gene>
<reference evidence="1 2" key="1">
    <citation type="submission" date="2019-10" db="EMBL/GenBank/DDBJ databases">
        <title>Glycomyces albidus sp. nov., a novel actinomycete isolated from rhizosphere soil of wheat (Triticum aestivum L.).</title>
        <authorList>
            <person name="Qian L."/>
        </authorList>
    </citation>
    <scope>NUCLEOTIDE SEQUENCE [LARGE SCALE GENOMIC DNA]</scope>
    <source>
        <strain evidence="1 2">NEAU-7082</strain>
    </source>
</reference>
<dbReference type="Proteomes" id="UP000477750">
    <property type="component" value="Unassembled WGS sequence"/>
</dbReference>
<dbReference type="RefSeq" id="WP_153027304.1">
    <property type="nucleotide sequence ID" value="NZ_WIAO01000037.1"/>
</dbReference>
<accession>A0A6L5GES0</accession>
<name>A0A6L5GES0_9ACTN</name>
<protein>
    <submittedName>
        <fullName evidence="1">Uncharacterized protein</fullName>
    </submittedName>
</protein>
<organism evidence="1 2">
    <name type="scientific">Glycomyces albidus</name>
    <dbReference type="NCBI Taxonomy" id="2656774"/>
    <lineage>
        <taxon>Bacteria</taxon>
        <taxon>Bacillati</taxon>
        <taxon>Actinomycetota</taxon>
        <taxon>Actinomycetes</taxon>
        <taxon>Glycomycetales</taxon>
        <taxon>Glycomycetaceae</taxon>
        <taxon>Glycomyces</taxon>
    </lineage>
</organism>
<sequence length="400" mass="44516">MPTHDARFGEPHMVAEHDTWISLDPVIGCPADCAYCYLGPLRLKARRPMQRVDTASAGGLLRAYLYGRRSELIDPDTDTTPICLGNYTDMLMTRDNRRALLGILAEITSILSPRLLVLITKSALDKETVNAIDGFGWPVLWFFSQSFAFLKQGRLELGRVADFDTTIGNAELVTTTTNQRAAHFWRPFVRELIPPLAERHRIVERLKGSGMQCSVVLGMARGPGTPAEDRRLHEAMPSAFESDPVGSEVIDREAWREISTVARRAGYPMYRHSSCAIALAQSRPEQLGTWGGVAASERCLPCQCPSVQRRRCGSRKEQAADQVHMRSFADEVAKFLELESGEITYDVAKGLIHIHASVAEFDYNTILHAASGRYLISARSIATQKAWQGSFATVYSKQKD</sequence>
<dbReference type="EMBL" id="WIAO01000037">
    <property type="protein sequence ID" value="MQM28202.1"/>
    <property type="molecule type" value="Genomic_DNA"/>
</dbReference>
<evidence type="ECO:0000313" key="2">
    <source>
        <dbReference type="Proteomes" id="UP000477750"/>
    </source>
</evidence>
<dbReference type="AlphaFoldDB" id="A0A6L5GES0"/>
<comment type="caution">
    <text evidence="1">The sequence shown here is derived from an EMBL/GenBank/DDBJ whole genome shotgun (WGS) entry which is preliminary data.</text>
</comment>
<proteinExistence type="predicted"/>
<evidence type="ECO:0000313" key="1">
    <source>
        <dbReference type="EMBL" id="MQM28202.1"/>
    </source>
</evidence>
<keyword evidence="2" id="KW-1185">Reference proteome</keyword>